<feature type="non-terminal residue" evidence="7">
    <location>
        <position position="218"/>
    </location>
</feature>
<keyword evidence="8" id="KW-1185">Reference proteome</keyword>
<dbReference type="PANTHER" id="PTHR45738:SF5">
    <property type="entry name" value="POLYPHOSPHOINOSITIDE PHOSPHATASE"/>
    <property type="match status" value="1"/>
</dbReference>
<dbReference type="PANTHER" id="PTHR45738">
    <property type="entry name" value="POLYPHOSPHOINOSITIDE PHOSPHATASE"/>
    <property type="match status" value="1"/>
</dbReference>
<evidence type="ECO:0000313" key="8">
    <source>
        <dbReference type="Proteomes" id="UP001177140"/>
    </source>
</evidence>
<dbReference type="GO" id="GO:0046856">
    <property type="term" value="P:phosphatidylinositol dephosphorylation"/>
    <property type="evidence" value="ECO:0007669"/>
    <property type="project" value="InterPro"/>
</dbReference>
<dbReference type="Proteomes" id="UP001177140">
    <property type="component" value="Unassembled WGS sequence"/>
</dbReference>
<evidence type="ECO:0000256" key="4">
    <source>
        <dbReference type="ARBA" id="ARBA00023337"/>
    </source>
</evidence>
<comment type="catalytic activity">
    <reaction evidence="4">
        <text>a 1,2-diacyl-sn-glycero-3-phospho-(1D-myo-inositol-3,5-bisphosphate) + H2O = a 1,2-diacyl-sn-glycero-3-phospho-(1D-myo-inositol-3-phosphate) + phosphate</text>
        <dbReference type="Rhea" id="RHEA:32955"/>
        <dbReference type="ChEBI" id="CHEBI:15377"/>
        <dbReference type="ChEBI" id="CHEBI:43474"/>
        <dbReference type="ChEBI" id="CHEBI:57923"/>
        <dbReference type="ChEBI" id="CHEBI:58088"/>
    </reaction>
</comment>
<gene>
    <name evidence="7" type="ORF">MKW94_024420</name>
</gene>
<dbReference type="InterPro" id="IPR002013">
    <property type="entry name" value="SAC_dom"/>
</dbReference>
<keyword evidence="2" id="KW-0378">Hydrolase</keyword>
<name>A0AA41VK14_PAPNU</name>
<evidence type="ECO:0000256" key="2">
    <source>
        <dbReference type="ARBA" id="ARBA00022801"/>
    </source>
</evidence>
<feature type="non-terminal residue" evidence="7">
    <location>
        <position position="1"/>
    </location>
</feature>
<comment type="subunit">
    <text evidence="5">Component of the PI(3,5)P2 regulatory complex at least composed of ATG18, SAC/FIG4, FAB1 and VAC14.</text>
</comment>
<dbReference type="PROSITE" id="PS50275">
    <property type="entry name" value="SAC"/>
    <property type="match status" value="1"/>
</dbReference>
<dbReference type="InterPro" id="IPR043573">
    <property type="entry name" value="Fig4-like"/>
</dbReference>
<feature type="domain" description="SAC" evidence="6">
    <location>
        <begin position="139"/>
        <end position="212"/>
    </location>
</feature>
<proteinExistence type="predicted"/>
<evidence type="ECO:0000256" key="1">
    <source>
        <dbReference type="ARBA" id="ARBA00004148"/>
    </source>
</evidence>
<protein>
    <recommendedName>
        <fullName evidence="6">SAC domain-containing protein</fullName>
    </recommendedName>
</protein>
<sequence length="218" mass="24164">TVEKRPREMMLRREFASAVGYLNQIFAEENHLNFIHWDFHKFAKSKSANVLAVLGAVASEALDLTGFYCSGKLINVKKRANLLSRTSTARDTTLVDLRANSGDFARIGNGNEILNTFISKEKELEFRQQSRKDALGYTGPCFQSGFLRTNCIDCLDRTNVAQYAYGFAALGRQLHAMNLTDKSKVNPDSSIAAALMDMYQSMGDALSQQYGGSAAHNT</sequence>
<comment type="caution">
    <text evidence="7">The sequence shown here is derived from an EMBL/GenBank/DDBJ whole genome shotgun (WGS) entry which is preliminary data.</text>
</comment>
<comment type="subcellular location">
    <subcellularLocation>
        <location evidence="1">Vacuole membrane</location>
        <topology evidence="1">Peripheral membrane protein</topology>
    </subcellularLocation>
</comment>
<organism evidence="7 8">
    <name type="scientific">Papaver nudicaule</name>
    <name type="common">Iceland poppy</name>
    <dbReference type="NCBI Taxonomy" id="74823"/>
    <lineage>
        <taxon>Eukaryota</taxon>
        <taxon>Viridiplantae</taxon>
        <taxon>Streptophyta</taxon>
        <taxon>Embryophyta</taxon>
        <taxon>Tracheophyta</taxon>
        <taxon>Spermatophyta</taxon>
        <taxon>Magnoliopsida</taxon>
        <taxon>Ranunculales</taxon>
        <taxon>Papaveraceae</taxon>
        <taxon>Papaveroideae</taxon>
        <taxon>Papaver</taxon>
    </lineage>
</organism>
<accession>A0AA41VK14</accession>
<keyword evidence="3" id="KW-0472">Membrane</keyword>
<evidence type="ECO:0000256" key="3">
    <source>
        <dbReference type="ARBA" id="ARBA00023136"/>
    </source>
</evidence>
<evidence type="ECO:0000313" key="7">
    <source>
        <dbReference type="EMBL" id="MCL7042701.1"/>
    </source>
</evidence>
<evidence type="ECO:0000259" key="6">
    <source>
        <dbReference type="PROSITE" id="PS50275"/>
    </source>
</evidence>
<dbReference type="EMBL" id="JAJJMA010238401">
    <property type="protein sequence ID" value="MCL7042701.1"/>
    <property type="molecule type" value="Genomic_DNA"/>
</dbReference>
<evidence type="ECO:0000256" key="5">
    <source>
        <dbReference type="ARBA" id="ARBA00023464"/>
    </source>
</evidence>
<reference evidence="7" key="1">
    <citation type="submission" date="2022-03" db="EMBL/GenBank/DDBJ databases">
        <title>A functionally conserved STORR gene fusion in Papaver species that diverged 16.8 million years ago.</title>
        <authorList>
            <person name="Catania T."/>
        </authorList>
    </citation>
    <scope>NUCLEOTIDE SEQUENCE</scope>
    <source>
        <strain evidence="7">S-191538</strain>
    </source>
</reference>
<dbReference type="GO" id="GO:0005774">
    <property type="term" value="C:vacuolar membrane"/>
    <property type="evidence" value="ECO:0007669"/>
    <property type="project" value="UniProtKB-SubCell"/>
</dbReference>
<dbReference type="AlphaFoldDB" id="A0AA41VK14"/>
<dbReference type="GO" id="GO:0043813">
    <property type="term" value="F:phosphatidylinositol-3,5-bisphosphate 5-phosphatase activity"/>
    <property type="evidence" value="ECO:0007669"/>
    <property type="project" value="InterPro"/>
</dbReference>